<dbReference type="Proteomes" id="UP000015102">
    <property type="component" value="Unassembled WGS sequence"/>
</dbReference>
<reference evidence="3" key="1">
    <citation type="submission" date="2013-02" db="EMBL/GenBank/DDBJ databases">
        <authorList>
            <person name="Hughes D."/>
        </authorList>
    </citation>
    <scope>NUCLEOTIDE SEQUENCE</scope>
    <source>
        <strain>Durham</strain>
        <strain evidence="3">NC isolate 2 -- Noor lab</strain>
    </source>
</reference>
<name>T1GPM6_MEGSC</name>
<evidence type="ECO:0000313" key="2">
    <source>
        <dbReference type="EnsemblMetazoa" id="MESCA005560-PA"/>
    </source>
</evidence>
<dbReference type="AlphaFoldDB" id="T1GPM6"/>
<proteinExistence type="predicted"/>
<evidence type="ECO:0000313" key="3">
    <source>
        <dbReference type="Proteomes" id="UP000015102"/>
    </source>
</evidence>
<evidence type="ECO:0000256" key="1">
    <source>
        <dbReference type="SAM" id="SignalP"/>
    </source>
</evidence>
<feature type="chain" id="PRO_5004577069" evidence="1">
    <location>
        <begin position="24"/>
        <end position="387"/>
    </location>
</feature>
<protein>
    <submittedName>
        <fullName evidence="2">Uncharacterized protein</fullName>
    </submittedName>
</protein>
<organism evidence="2 3">
    <name type="scientific">Megaselia scalaris</name>
    <name type="common">Humpbacked fly</name>
    <name type="synonym">Phora scalaris</name>
    <dbReference type="NCBI Taxonomy" id="36166"/>
    <lineage>
        <taxon>Eukaryota</taxon>
        <taxon>Metazoa</taxon>
        <taxon>Ecdysozoa</taxon>
        <taxon>Arthropoda</taxon>
        <taxon>Hexapoda</taxon>
        <taxon>Insecta</taxon>
        <taxon>Pterygota</taxon>
        <taxon>Neoptera</taxon>
        <taxon>Endopterygota</taxon>
        <taxon>Diptera</taxon>
        <taxon>Brachycera</taxon>
        <taxon>Muscomorpha</taxon>
        <taxon>Platypezoidea</taxon>
        <taxon>Phoridae</taxon>
        <taxon>Megaseliini</taxon>
        <taxon>Megaselia</taxon>
    </lineage>
</organism>
<reference evidence="2" key="2">
    <citation type="submission" date="2015-06" db="UniProtKB">
        <authorList>
            <consortium name="EnsemblMetazoa"/>
        </authorList>
    </citation>
    <scope>IDENTIFICATION</scope>
</reference>
<feature type="signal peptide" evidence="1">
    <location>
        <begin position="1"/>
        <end position="23"/>
    </location>
</feature>
<dbReference type="EnsemblMetazoa" id="MESCA005560-RA">
    <property type="protein sequence ID" value="MESCA005560-PA"/>
    <property type="gene ID" value="MESCA005560"/>
</dbReference>
<dbReference type="HOGENOM" id="CLU_714318_0_0_1"/>
<dbReference type="EMBL" id="CAQQ02002350">
    <property type="status" value="NOT_ANNOTATED_CDS"/>
    <property type="molecule type" value="Genomic_DNA"/>
</dbReference>
<sequence length="387" mass="43524">MNFKTSFVLLIIGLSLAPLTVKGECTEDENDGEFKKFFKKVSCNIQEGAEKIGEKSKPYLDSIRNETSKLADKAKPYLDSIENGAAKLADNAKQLGSDTVDKFNEWRGKVNEANNEPVQMNGELRTAAEAPKPSVDFAFPDESVTVKIDDRFLLDGGSHCKPGERDTGTGTPRCRKIIDISVKVKKGEKRRPQFLEKYWDPGNNTRYSRLHQQHSCSNSLRNHPIATTADIQLQSLNAQYLLNSISTANETNIGVNSSCSKASSSLDLEWENEYGHDNHALHHSWLFFPTPKSGPTVNSSNISTENVSRNSWSHISTPESLEWDVDEEQRDKLFTEDDNLDHETLQLLHEIEFLKNQVLSETGFDCLGITTYIDNNNENELDDNYNS</sequence>
<keyword evidence="3" id="KW-1185">Reference proteome</keyword>
<keyword evidence="1" id="KW-0732">Signal</keyword>
<accession>T1GPM6</accession>